<organism evidence="3">
    <name type="scientific">Deinococcus sonorensis KR-87</name>
    <dbReference type="NCBI Taxonomy" id="694439"/>
    <lineage>
        <taxon>Bacteria</taxon>
        <taxon>Thermotogati</taxon>
        <taxon>Deinococcota</taxon>
        <taxon>Deinococci</taxon>
        <taxon>Deinococcales</taxon>
        <taxon>Deinococcaceae</taxon>
        <taxon>Deinococcus</taxon>
    </lineage>
</organism>
<dbReference type="InterPro" id="IPR020084">
    <property type="entry name" value="NUDIX_hydrolase_CS"/>
</dbReference>
<proteinExistence type="predicted"/>
<gene>
    <name evidence="3" type="ORF">ABOD76_02435</name>
</gene>
<dbReference type="Gene3D" id="3.90.79.10">
    <property type="entry name" value="Nucleoside Triphosphate Pyrophosphohydrolase"/>
    <property type="match status" value="1"/>
</dbReference>
<protein>
    <submittedName>
        <fullName evidence="3">NUDIX domain-containing protein</fullName>
    </submittedName>
</protein>
<keyword evidence="3" id="KW-0614">Plasmid</keyword>
<sequence>MTARESALLQFLRRHGTFDGWQESWNSVPLAFRVGLTHALPPRDFIASVRTLVLRGDDVLLVHAEVPILTLGGRPEAGETLHEALIREVAEESGWHARPLSIIGFIHAQHLDEQRPAWGRPAPHFVDVVFASEALEFAPGRQDAGEWPCEFIPVAAVHEAGVHPIDATL</sequence>
<dbReference type="Pfam" id="PF00293">
    <property type="entry name" value="NUDIX"/>
    <property type="match status" value="1"/>
</dbReference>
<dbReference type="InterPro" id="IPR000086">
    <property type="entry name" value="NUDIX_hydrolase_dom"/>
</dbReference>
<dbReference type="InterPro" id="IPR015797">
    <property type="entry name" value="NUDIX_hydrolase-like_dom_sf"/>
</dbReference>
<dbReference type="GO" id="GO:0016787">
    <property type="term" value="F:hydrolase activity"/>
    <property type="evidence" value="ECO:0007669"/>
    <property type="project" value="UniProtKB-KW"/>
</dbReference>
<dbReference type="SUPFAM" id="SSF55811">
    <property type="entry name" value="Nudix"/>
    <property type="match status" value="1"/>
</dbReference>
<keyword evidence="1" id="KW-0378">Hydrolase</keyword>
<geneLocation type="plasmid" evidence="3">
    <name>pDson01</name>
</geneLocation>
<reference evidence="3" key="1">
    <citation type="submission" date="2024-06" db="EMBL/GenBank/DDBJ databases">
        <title>Draft Genome Sequence of Deinococcus sonorensis Type Strain KR-87, a Biofilm Producing Representative of the Genus Deinococcus.</title>
        <authorList>
            <person name="Boren L.S."/>
            <person name="Grosso R.A."/>
            <person name="Hugenberg-Cox A.N."/>
            <person name="Hill J.T.E."/>
            <person name="Albert C.M."/>
            <person name="Tuohy J.M."/>
        </authorList>
    </citation>
    <scope>NUCLEOTIDE SEQUENCE</scope>
    <source>
        <strain evidence="3">KR-87</strain>
        <plasmid evidence="3">pDson01</plasmid>
    </source>
</reference>
<dbReference type="PROSITE" id="PS00893">
    <property type="entry name" value="NUDIX_BOX"/>
    <property type="match status" value="1"/>
</dbReference>
<evidence type="ECO:0000313" key="3">
    <source>
        <dbReference type="EMBL" id="XBV83562.1"/>
    </source>
</evidence>
<evidence type="ECO:0000256" key="1">
    <source>
        <dbReference type="ARBA" id="ARBA00022801"/>
    </source>
</evidence>
<dbReference type="KEGG" id="dsc:ABOD76_02435"/>
<dbReference type="CDD" id="cd02883">
    <property type="entry name" value="NUDIX_Hydrolase"/>
    <property type="match status" value="1"/>
</dbReference>
<dbReference type="EMBL" id="CP158297">
    <property type="protein sequence ID" value="XBV83562.1"/>
    <property type="molecule type" value="Genomic_DNA"/>
</dbReference>
<name>A0AAU7U530_9DEIO</name>
<feature type="domain" description="Nudix hydrolase" evidence="2">
    <location>
        <begin position="48"/>
        <end position="161"/>
    </location>
</feature>
<accession>A0AAU7U530</accession>
<evidence type="ECO:0000259" key="2">
    <source>
        <dbReference type="Pfam" id="PF00293"/>
    </source>
</evidence>
<dbReference type="AlphaFoldDB" id="A0AAU7U530"/>
<dbReference type="RefSeq" id="WP_350241134.1">
    <property type="nucleotide sequence ID" value="NZ_CP158297.1"/>
</dbReference>